<dbReference type="InterPro" id="IPR005467">
    <property type="entry name" value="His_kinase_dom"/>
</dbReference>
<keyword evidence="14" id="KW-1185">Reference proteome</keyword>
<keyword evidence="6 11" id="KW-0812">Transmembrane</keyword>
<sequence>MTLYAYMKDKALFLMVNFLLFLVLTMIMIIGGLNPQLILLLFVLWFLPLTSHMLLEAIKLKRYYDQIQTALQELDSTYLLPEVMEKSTFITGQILNDILGVLCRDMHEEVKNHRDKQQGYREYIEGWVHEIKTPIASSKLIIENQRNPTTEKIEGQLKKIEGYVQQALYYARSNTVREDYLIKAFPLKSLLVSALKNNSKDFIAKKITIDMKEVDYIVYSDYKWVEFIVQQILINAINYSKENRGRLEIFCEERPNALILMIKDFGIGINERDINRVFDKGFTGENGRRLGSATGMGLYLSKKLCLQLGLSLEIISKPMEGTTVMLGFPLDKKRTEVLLEFNQPNNRT</sequence>
<evidence type="ECO:0000256" key="6">
    <source>
        <dbReference type="ARBA" id="ARBA00022692"/>
    </source>
</evidence>
<dbReference type="EMBL" id="FNPV01000006">
    <property type="protein sequence ID" value="SDY96976.1"/>
    <property type="molecule type" value="Genomic_DNA"/>
</dbReference>
<feature type="transmembrane region" description="Helical" evidence="11">
    <location>
        <begin position="37"/>
        <end position="55"/>
    </location>
</feature>
<dbReference type="PRINTS" id="PR00344">
    <property type="entry name" value="BCTRLSENSOR"/>
</dbReference>
<name>A0A1H3P785_9FIRM</name>
<protein>
    <recommendedName>
        <fullName evidence="3">histidine kinase</fullName>
        <ecNumber evidence="3">2.7.13.3</ecNumber>
    </recommendedName>
</protein>
<dbReference type="GO" id="GO:0005886">
    <property type="term" value="C:plasma membrane"/>
    <property type="evidence" value="ECO:0007669"/>
    <property type="project" value="UniProtKB-SubCell"/>
</dbReference>
<dbReference type="InterPro" id="IPR036890">
    <property type="entry name" value="HATPase_C_sf"/>
</dbReference>
<dbReference type="RefSeq" id="WP_093313731.1">
    <property type="nucleotide sequence ID" value="NZ_FNPV01000006.1"/>
</dbReference>
<evidence type="ECO:0000259" key="12">
    <source>
        <dbReference type="PROSITE" id="PS50109"/>
    </source>
</evidence>
<feature type="transmembrane region" description="Helical" evidence="11">
    <location>
        <begin position="12"/>
        <end position="31"/>
    </location>
</feature>
<keyword evidence="8 11" id="KW-1133">Transmembrane helix</keyword>
<evidence type="ECO:0000256" key="9">
    <source>
        <dbReference type="ARBA" id="ARBA00023012"/>
    </source>
</evidence>
<comment type="catalytic activity">
    <reaction evidence="1">
        <text>ATP + protein L-histidine = ADP + protein N-phospho-L-histidine.</text>
        <dbReference type="EC" id="2.7.13.3"/>
    </reaction>
</comment>
<dbReference type="InterPro" id="IPR003594">
    <property type="entry name" value="HATPase_dom"/>
</dbReference>
<keyword evidence="4" id="KW-1003">Cell membrane</keyword>
<dbReference type="GO" id="GO:0004721">
    <property type="term" value="F:phosphoprotein phosphatase activity"/>
    <property type="evidence" value="ECO:0007669"/>
    <property type="project" value="TreeGrafter"/>
</dbReference>
<evidence type="ECO:0000256" key="3">
    <source>
        <dbReference type="ARBA" id="ARBA00012438"/>
    </source>
</evidence>
<dbReference type="SMART" id="SM00387">
    <property type="entry name" value="HATPase_c"/>
    <property type="match status" value="1"/>
</dbReference>
<evidence type="ECO:0000256" key="1">
    <source>
        <dbReference type="ARBA" id="ARBA00000085"/>
    </source>
</evidence>
<comment type="subcellular location">
    <subcellularLocation>
        <location evidence="2">Cell membrane</location>
        <topology evidence="2">Multi-pass membrane protein</topology>
    </subcellularLocation>
</comment>
<gene>
    <name evidence="13" type="ORF">SAMN05192546_10648</name>
</gene>
<evidence type="ECO:0000256" key="5">
    <source>
        <dbReference type="ARBA" id="ARBA00022679"/>
    </source>
</evidence>
<evidence type="ECO:0000256" key="7">
    <source>
        <dbReference type="ARBA" id="ARBA00022777"/>
    </source>
</evidence>
<evidence type="ECO:0000256" key="2">
    <source>
        <dbReference type="ARBA" id="ARBA00004651"/>
    </source>
</evidence>
<evidence type="ECO:0000256" key="10">
    <source>
        <dbReference type="ARBA" id="ARBA00023136"/>
    </source>
</evidence>
<evidence type="ECO:0000313" key="13">
    <source>
        <dbReference type="EMBL" id="SDY96976.1"/>
    </source>
</evidence>
<dbReference type="GO" id="GO:0000155">
    <property type="term" value="F:phosphorelay sensor kinase activity"/>
    <property type="evidence" value="ECO:0007669"/>
    <property type="project" value="TreeGrafter"/>
</dbReference>
<proteinExistence type="predicted"/>
<organism evidence="13 14">
    <name type="scientific">Tindallia californiensis</name>
    <dbReference type="NCBI Taxonomy" id="159292"/>
    <lineage>
        <taxon>Bacteria</taxon>
        <taxon>Bacillati</taxon>
        <taxon>Bacillota</taxon>
        <taxon>Clostridia</taxon>
        <taxon>Peptostreptococcales</taxon>
        <taxon>Tindalliaceae</taxon>
        <taxon>Tindallia</taxon>
    </lineage>
</organism>
<keyword evidence="9" id="KW-0902">Two-component regulatory system</keyword>
<dbReference type="AlphaFoldDB" id="A0A1H3P785"/>
<keyword evidence="5" id="KW-0808">Transferase</keyword>
<dbReference type="Pfam" id="PF02518">
    <property type="entry name" value="HATPase_c"/>
    <property type="match status" value="1"/>
</dbReference>
<dbReference type="EC" id="2.7.13.3" evidence="3"/>
<dbReference type="OrthoDB" id="9780487at2"/>
<accession>A0A1H3P785</accession>
<dbReference type="InterPro" id="IPR004358">
    <property type="entry name" value="Sig_transdc_His_kin-like_C"/>
</dbReference>
<keyword evidence="10 11" id="KW-0472">Membrane</keyword>
<dbReference type="SUPFAM" id="SSF55874">
    <property type="entry name" value="ATPase domain of HSP90 chaperone/DNA topoisomerase II/histidine kinase"/>
    <property type="match status" value="1"/>
</dbReference>
<feature type="domain" description="Histidine kinase" evidence="12">
    <location>
        <begin position="126"/>
        <end position="332"/>
    </location>
</feature>
<keyword evidence="7 13" id="KW-0418">Kinase</keyword>
<dbReference type="STRING" id="159292.SAMN05192546_10648"/>
<evidence type="ECO:0000256" key="4">
    <source>
        <dbReference type="ARBA" id="ARBA00022475"/>
    </source>
</evidence>
<dbReference type="Gene3D" id="3.30.565.10">
    <property type="entry name" value="Histidine kinase-like ATPase, C-terminal domain"/>
    <property type="match status" value="1"/>
</dbReference>
<evidence type="ECO:0000256" key="11">
    <source>
        <dbReference type="SAM" id="Phobius"/>
    </source>
</evidence>
<evidence type="ECO:0000313" key="14">
    <source>
        <dbReference type="Proteomes" id="UP000199230"/>
    </source>
</evidence>
<dbReference type="Proteomes" id="UP000199230">
    <property type="component" value="Unassembled WGS sequence"/>
</dbReference>
<dbReference type="InterPro" id="IPR050351">
    <property type="entry name" value="BphY/WalK/GraS-like"/>
</dbReference>
<dbReference type="GO" id="GO:0016036">
    <property type="term" value="P:cellular response to phosphate starvation"/>
    <property type="evidence" value="ECO:0007669"/>
    <property type="project" value="TreeGrafter"/>
</dbReference>
<dbReference type="PANTHER" id="PTHR45453:SF2">
    <property type="entry name" value="HISTIDINE KINASE"/>
    <property type="match status" value="1"/>
</dbReference>
<evidence type="ECO:0000256" key="8">
    <source>
        <dbReference type="ARBA" id="ARBA00022989"/>
    </source>
</evidence>
<dbReference type="PANTHER" id="PTHR45453">
    <property type="entry name" value="PHOSPHATE REGULON SENSOR PROTEIN PHOR"/>
    <property type="match status" value="1"/>
</dbReference>
<reference evidence="13 14" key="1">
    <citation type="submission" date="2016-10" db="EMBL/GenBank/DDBJ databases">
        <authorList>
            <person name="de Groot N.N."/>
        </authorList>
    </citation>
    <scope>NUCLEOTIDE SEQUENCE [LARGE SCALE GENOMIC DNA]</scope>
    <source>
        <strain evidence="13 14">APO</strain>
    </source>
</reference>
<dbReference type="PROSITE" id="PS50109">
    <property type="entry name" value="HIS_KIN"/>
    <property type="match status" value="1"/>
</dbReference>